<dbReference type="RefSeq" id="XP_019087147.1">
    <property type="nucleotide sequence ID" value="XM_019231602.1"/>
</dbReference>
<feature type="domain" description="NET" evidence="3">
    <location>
        <begin position="181"/>
        <end position="263"/>
    </location>
</feature>
<reference evidence="4" key="2">
    <citation type="journal article" date="2014" name="Nat. Commun.">
        <title>The emerging biofuel crop Camelina sativa retains a highly undifferentiated hexaploid genome structure.</title>
        <authorList>
            <person name="Kagale S."/>
            <person name="Koh C."/>
            <person name="Nixon J."/>
            <person name="Bollina V."/>
            <person name="Clarke W.E."/>
            <person name="Tuteja R."/>
            <person name="Spillane C."/>
            <person name="Robinson S.J."/>
            <person name="Links M.G."/>
            <person name="Clarke C."/>
            <person name="Higgins E.E."/>
            <person name="Huebert T."/>
            <person name="Sharpe A.G."/>
            <person name="Parkin I.A."/>
        </authorList>
    </citation>
    <scope>NUCLEOTIDE SEQUENCE [LARGE SCALE GENOMIC DNA]</scope>
    <source>
        <strain evidence="4">r\DH55</strain>
    </source>
</reference>
<accession>A0ABM1QK59</accession>
<dbReference type="Gene3D" id="1.20.1270.220">
    <property type="match status" value="1"/>
</dbReference>
<dbReference type="PROSITE" id="PS51525">
    <property type="entry name" value="NET"/>
    <property type="match status" value="1"/>
</dbReference>
<dbReference type="Proteomes" id="UP000694864">
    <property type="component" value="Chromosome 11"/>
</dbReference>
<gene>
    <name evidence="5 6" type="primary">LOC104728410</name>
</gene>
<evidence type="ECO:0000313" key="4">
    <source>
        <dbReference type="Proteomes" id="UP000694864"/>
    </source>
</evidence>
<protein>
    <submittedName>
        <fullName evidence="5 6">Uncharacterized protein LOC104728410 isoform X1</fullName>
    </submittedName>
</protein>
<keyword evidence="1" id="KW-0805">Transcription regulation</keyword>
<reference evidence="5 6" key="3">
    <citation type="submission" date="2025-05" db="UniProtKB">
        <authorList>
            <consortium name="RefSeq"/>
        </authorList>
    </citation>
    <scope>IDENTIFICATION</scope>
    <source>
        <tissue evidence="5 6">Leaf</tissue>
    </source>
</reference>
<evidence type="ECO:0000256" key="1">
    <source>
        <dbReference type="ARBA" id="ARBA00023015"/>
    </source>
</evidence>
<reference evidence="4" key="1">
    <citation type="journal article" date="1997" name="Nucleic Acids Res.">
        <title>tRNAscan-SE: a program for improved detection of transfer RNA genes in genomic sequence.</title>
        <authorList>
            <person name="Lowe T.M."/>
            <person name="Eddy S.R."/>
        </authorList>
    </citation>
    <scope>NUCLEOTIDE SEQUENCE [LARGE SCALE GENOMIC DNA]</scope>
    <source>
        <strain evidence="4">r\DH55</strain>
    </source>
</reference>
<evidence type="ECO:0000313" key="5">
    <source>
        <dbReference type="RefSeq" id="XP_019087146.1"/>
    </source>
</evidence>
<dbReference type="InterPro" id="IPR027353">
    <property type="entry name" value="NET_dom"/>
</dbReference>
<dbReference type="PANTHER" id="PTHR45926">
    <property type="entry name" value="OSJNBA0053K19.4 PROTEIN"/>
    <property type="match status" value="1"/>
</dbReference>
<evidence type="ECO:0000313" key="6">
    <source>
        <dbReference type="RefSeq" id="XP_019087147.1"/>
    </source>
</evidence>
<proteinExistence type="predicted"/>
<dbReference type="RefSeq" id="XP_019087146.1">
    <property type="nucleotide sequence ID" value="XM_019231601.1"/>
</dbReference>
<dbReference type="InterPro" id="IPR038336">
    <property type="entry name" value="NET_sf"/>
</dbReference>
<keyword evidence="2" id="KW-0804">Transcription</keyword>
<name>A0ABM1QK59_CAMSA</name>
<sequence length="263" mass="30236">MILNLRRLLRFQTMTKRRAEETTPPSLESSRTGQDFFGYFRAQVEDLLSQEEKISHHKHVATHKSSTETIGAELSDLKNEKLNALLRQCVWDSIPEVEEMQSRVESMHLMSQLSNKKPSISPTESAIPEDPTFKEVEDDLQLLMKSDPDLVKEIVSKHSSDLLYRLNDTQQQLEKLLDNVVTTCSLINRPMSRGEKRKLQKSIKELPGPNLERVAEIIKNHYVALGREMPDDVTVNMEEEDNILLWRLHYCVAAIESARKLAS</sequence>
<dbReference type="GeneID" id="104728410"/>
<organism evidence="4 6">
    <name type="scientific">Camelina sativa</name>
    <name type="common">False flax</name>
    <name type="synonym">Myagrum sativum</name>
    <dbReference type="NCBI Taxonomy" id="90675"/>
    <lineage>
        <taxon>Eukaryota</taxon>
        <taxon>Viridiplantae</taxon>
        <taxon>Streptophyta</taxon>
        <taxon>Embryophyta</taxon>
        <taxon>Tracheophyta</taxon>
        <taxon>Spermatophyta</taxon>
        <taxon>Magnoliopsida</taxon>
        <taxon>eudicotyledons</taxon>
        <taxon>Gunneridae</taxon>
        <taxon>Pentapetalae</taxon>
        <taxon>rosids</taxon>
        <taxon>malvids</taxon>
        <taxon>Brassicales</taxon>
        <taxon>Brassicaceae</taxon>
        <taxon>Camelineae</taxon>
        <taxon>Camelina</taxon>
    </lineage>
</organism>
<evidence type="ECO:0000259" key="3">
    <source>
        <dbReference type="PROSITE" id="PS51525"/>
    </source>
</evidence>
<keyword evidence="4" id="KW-1185">Reference proteome</keyword>
<dbReference type="Pfam" id="PF17035">
    <property type="entry name" value="BET"/>
    <property type="match status" value="1"/>
</dbReference>
<evidence type="ECO:0000256" key="2">
    <source>
        <dbReference type="ARBA" id="ARBA00023163"/>
    </source>
</evidence>